<organism evidence="5 6">
    <name type="scientific">Rubroshorea leprosula</name>
    <dbReference type="NCBI Taxonomy" id="152421"/>
    <lineage>
        <taxon>Eukaryota</taxon>
        <taxon>Viridiplantae</taxon>
        <taxon>Streptophyta</taxon>
        <taxon>Embryophyta</taxon>
        <taxon>Tracheophyta</taxon>
        <taxon>Spermatophyta</taxon>
        <taxon>Magnoliopsida</taxon>
        <taxon>eudicotyledons</taxon>
        <taxon>Gunneridae</taxon>
        <taxon>Pentapetalae</taxon>
        <taxon>rosids</taxon>
        <taxon>malvids</taxon>
        <taxon>Malvales</taxon>
        <taxon>Dipterocarpaceae</taxon>
        <taxon>Rubroshorea</taxon>
    </lineage>
</organism>
<dbReference type="CDD" id="cd00177">
    <property type="entry name" value="START"/>
    <property type="match status" value="1"/>
</dbReference>
<dbReference type="CDD" id="cd00821">
    <property type="entry name" value="PH"/>
    <property type="match status" value="1"/>
</dbReference>
<evidence type="ECO:0000313" key="6">
    <source>
        <dbReference type="Proteomes" id="UP001054252"/>
    </source>
</evidence>
<dbReference type="SUPFAM" id="SSF55961">
    <property type="entry name" value="Bet v1-like"/>
    <property type="match status" value="1"/>
</dbReference>
<evidence type="ECO:0000256" key="1">
    <source>
        <dbReference type="ARBA" id="ARBA00004240"/>
    </source>
</evidence>
<dbReference type="PROSITE" id="PS50003">
    <property type="entry name" value="PH_DOMAIN"/>
    <property type="match status" value="1"/>
</dbReference>
<dbReference type="Gene3D" id="2.30.29.30">
    <property type="entry name" value="Pleckstrin-homology domain (PH domain)/Phosphotyrosine-binding domain (PTB)"/>
    <property type="match status" value="1"/>
</dbReference>
<dbReference type="SMART" id="SM00233">
    <property type="entry name" value="PH"/>
    <property type="match status" value="1"/>
</dbReference>
<feature type="domain" description="START" evidence="4">
    <location>
        <begin position="172"/>
        <end position="344"/>
    </location>
</feature>
<dbReference type="AlphaFoldDB" id="A0AAV5I236"/>
<dbReference type="Pfam" id="PF01852">
    <property type="entry name" value="START"/>
    <property type="match status" value="1"/>
</dbReference>
<comment type="caution">
    <text evidence="5">The sequence shown here is derived from an EMBL/GenBank/DDBJ whole genome shotgun (WGS) entry which is preliminary data.</text>
</comment>
<dbReference type="Proteomes" id="UP001054252">
    <property type="component" value="Unassembled WGS sequence"/>
</dbReference>
<dbReference type="PANTHER" id="PTHR12136">
    <property type="entry name" value="ENHANCED DISEASE RESISTANCE-RELATED"/>
    <property type="match status" value="1"/>
</dbReference>
<evidence type="ECO:0000256" key="2">
    <source>
        <dbReference type="ARBA" id="ARBA00022824"/>
    </source>
</evidence>
<dbReference type="SUPFAM" id="SSF50729">
    <property type="entry name" value="PH domain-like"/>
    <property type="match status" value="1"/>
</dbReference>
<keyword evidence="6" id="KW-1185">Reference proteome</keyword>
<dbReference type="SMART" id="SM00234">
    <property type="entry name" value="START"/>
    <property type="match status" value="1"/>
</dbReference>
<reference evidence="5 6" key="1">
    <citation type="journal article" date="2021" name="Commun. Biol.">
        <title>The genome of Shorea leprosula (Dipterocarpaceae) highlights the ecological relevance of drought in aseasonal tropical rainforests.</title>
        <authorList>
            <person name="Ng K.K.S."/>
            <person name="Kobayashi M.J."/>
            <person name="Fawcett J.A."/>
            <person name="Hatakeyama M."/>
            <person name="Paape T."/>
            <person name="Ng C.H."/>
            <person name="Ang C.C."/>
            <person name="Tnah L.H."/>
            <person name="Lee C.T."/>
            <person name="Nishiyama T."/>
            <person name="Sese J."/>
            <person name="O'Brien M.J."/>
            <person name="Copetti D."/>
            <person name="Mohd Noor M.I."/>
            <person name="Ong R.C."/>
            <person name="Putra M."/>
            <person name="Sireger I.Z."/>
            <person name="Indrioko S."/>
            <person name="Kosugi Y."/>
            <person name="Izuno A."/>
            <person name="Isagi Y."/>
            <person name="Lee S.L."/>
            <person name="Shimizu K.K."/>
        </authorList>
    </citation>
    <scope>NUCLEOTIDE SEQUENCE [LARGE SCALE GENOMIC DNA]</scope>
    <source>
        <strain evidence="5">214</strain>
    </source>
</reference>
<dbReference type="GO" id="GO:0005783">
    <property type="term" value="C:endoplasmic reticulum"/>
    <property type="evidence" value="ECO:0007669"/>
    <property type="project" value="UniProtKB-SubCell"/>
</dbReference>
<evidence type="ECO:0000259" key="4">
    <source>
        <dbReference type="PROSITE" id="PS50848"/>
    </source>
</evidence>
<name>A0AAV5I236_9ROSI</name>
<dbReference type="InterPro" id="IPR045096">
    <property type="entry name" value="EDR2-like"/>
</dbReference>
<evidence type="ECO:0000259" key="3">
    <source>
        <dbReference type="PROSITE" id="PS50003"/>
    </source>
</evidence>
<dbReference type="FunFam" id="3.30.530.20:FF:000068">
    <property type="entry name" value="Pleckstrin homology (PH) and lipid-binding START domains-containing protein"/>
    <property type="match status" value="1"/>
</dbReference>
<dbReference type="PANTHER" id="PTHR12136:SF103">
    <property type="entry name" value="PROTEIN ENHANCED DISEASE RESISTANCE 2-LIKE"/>
    <property type="match status" value="1"/>
</dbReference>
<dbReference type="InterPro" id="IPR001849">
    <property type="entry name" value="PH_domain"/>
</dbReference>
<dbReference type="EMBL" id="BPVZ01000005">
    <property type="protein sequence ID" value="GKU91701.1"/>
    <property type="molecule type" value="Genomic_DNA"/>
</dbReference>
<dbReference type="Pfam" id="PF00169">
    <property type="entry name" value="PH"/>
    <property type="match status" value="1"/>
</dbReference>
<dbReference type="InterPro" id="IPR011993">
    <property type="entry name" value="PH-like_dom_sf"/>
</dbReference>
<keyword evidence="2" id="KW-0256">Endoplasmic reticulum</keyword>
<dbReference type="InterPro" id="IPR002913">
    <property type="entry name" value="START_lipid-bd_dom"/>
</dbReference>
<sequence>MGITQSDDKMEGWLYTIRSNRFGLQFSRKRYFTLQNNVLKSYKTIPTSEKEEPDRSAIIDSYIRVTDNGRESIHKKVFFIFTLYNTSNHNYQLKLGASSSEEAATWIHSLQDAALKKSSGNTSNIVDPPKKMWSSLRLSSIKRTRGNSMDWNFSPSLHTEAMTSDVIAPSPWKIFGCQNGLRFFKEVNDWDSHGRNGDEAIMAVGMVAGTSEAIFHTVMALGPSRSEWDFCCYRGSVVEHLDDHTDIVHQLLCSDWLSWGMGRRDLLIQRYWRREDDGTYVILYHSVIHKKCPPQSGYVRACLKSGGYVITPVNGGNKSLVKHMLAIDWKHWRLYLCPSAARSITTRMLEKVAALRELFKTKQGNCLSESYGEFEREMELAQMKKEGTQTKAQEPEEISNTDKDTLIVEEVEKQTSGRASLMDVNDTSDEFFDVPETSDSTDYDCLENESSPGLPSLNRQQPELPSAAGLVKNLQELATQKKGYMELPEVTREEENITTYSYGTTLQKDPACNVPCSWATGDPSVFLIRGENYLKDHHKVHSFCK</sequence>
<proteinExistence type="predicted"/>
<protein>
    <submittedName>
        <fullName evidence="5">Uncharacterized protein</fullName>
    </submittedName>
</protein>
<gene>
    <name evidence="5" type="ORF">SLEP1_g5533</name>
</gene>
<comment type="subcellular location">
    <subcellularLocation>
        <location evidence="1">Endoplasmic reticulum</location>
    </subcellularLocation>
</comment>
<accession>A0AAV5I236</accession>
<dbReference type="PROSITE" id="PS50848">
    <property type="entry name" value="START"/>
    <property type="match status" value="1"/>
</dbReference>
<evidence type="ECO:0000313" key="5">
    <source>
        <dbReference type="EMBL" id="GKU91701.1"/>
    </source>
</evidence>
<dbReference type="InterPro" id="IPR023393">
    <property type="entry name" value="START-like_dom_sf"/>
</dbReference>
<feature type="domain" description="PH" evidence="3">
    <location>
        <begin position="7"/>
        <end position="115"/>
    </location>
</feature>
<dbReference type="GO" id="GO:0008289">
    <property type="term" value="F:lipid binding"/>
    <property type="evidence" value="ECO:0007669"/>
    <property type="project" value="InterPro"/>
</dbReference>
<dbReference type="Gene3D" id="3.30.530.20">
    <property type="match status" value="1"/>
</dbReference>